<dbReference type="KEGG" id="tput:QJT81_04020"/>
<reference evidence="1" key="2">
    <citation type="submission" date="2023-04" db="EMBL/GenBank/DDBJ databases">
        <authorList>
            <person name="Beletskiy A.V."/>
            <person name="Mardanov A.V."/>
            <person name="Ravin N.V."/>
        </authorList>
    </citation>
    <scope>NUCLEOTIDE SEQUENCE</scope>
    <source>
        <strain evidence="1">GKL-02</strain>
    </source>
</reference>
<reference evidence="1" key="1">
    <citation type="journal article" date="2023" name="Int. J. Mol. Sci.">
        <title>Metagenomics Revealed a New Genus 'Candidatus Thiocaldithrix dubininis' gen. nov., sp. nov. and a New Species 'Candidatus Thiothrix putei' sp. nov. in the Family Thiotrichaceae, Some Members of Which Have Traits of Both Na+- and H+-Motive Energetics.</title>
        <authorList>
            <person name="Ravin N.V."/>
            <person name="Muntyan M.S."/>
            <person name="Smolyakov D.D."/>
            <person name="Rudenko T.S."/>
            <person name="Beletsky A.V."/>
            <person name="Mardanov A.V."/>
            <person name="Grabovich M.Y."/>
        </authorList>
    </citation>
    <scope>NUCLEOTIDE SEQUENCE</scope>
    <source>
        <strain evidence="1">GKL-02</strain>
    </source>
</reference>
<accession>A0AA95HGW1</accession>
<name>A0AA95HGW1_9GAMM</name>
<sequence>MSGFVFVKVYVRSGDGFKKRNLTIVATFIECRITTSVKQEPKLIDNCHLEVGGFVRAEKPNGFKILNGETQKLKKSDDNDVFYFEIKLEREAEVRPFGAHRSLRHVIRNVSLSDDYEDLLRYPNGFDDFYKDIASEYHLDVQEVESLLKSQASRTLARPKGVSYREKVVSCLILNEKDSATDIVLNKNYVINQELKKRIREPKKIRLEKELQGNVTLLNFIRN</sequence>
<gene>
    <name evidence="1" type="ORF">QJT81_04020</name>
</gene>
<protein>
    <submittedName>
        <fullName evidence="1">Uncharacterized protein</fullName>
    </submittedName>
</protein>
<dbReference type="AlphaFoldDB" id="A0AA95HGW1"/>
<dbReference type="EMBL" id="CP124756">
    <property type="protein sequence ID" value="WGZ95168.1"/>
    <property type="molecule type" value="Genomic_DNA"/>
</dbReference>
<evidence type="ECO:0000313" key="1">
    <source>
        <dbReference type="EMBL" id="WGZ95168.1"/>
    </source>
</evidence>
<dbReference type="Proteomes" id="UP001301326">
    <property type="component" value="Chromosome"/>
</dbReference>
<organism evidence="1">
    <name type="scientific">Candidatus Thiothrix putei</name>
    <dbReference type="NCBI Taxonomy" id="3080811"/>
    <lineage>
        <taxon>Bacteria</taxon>
        <taxon>Pseudomonadati</taxon>
        <taxon>Pseudomonadota</taxon>
        <taxon>Gammaproteobacteria</taxon>
        <taxon>Thiotrichales</taxon>
        <taxon>Thiotrichaceae</taxon>
        <taxon>Thiothrix</taxon>
    </lineage>
</organism>
<proteinExistence type="predicted"/>